<accession>A0A1J4KDP0</accession>
<organism evidence="1 2">
    <name type="scientific">Tritrichomonas foetus</name>
    <dbReference type="NCBI Taxonomy" id="1144522"/>
    <lineage>
        <taxon>Eukaryota</taxon>
        <taxon>Metamonada</taxon>
        <taxon>Parabasalia</taxon>
        <taxon>Tritrichomonadida</taxon>
        <taxon>Tritrichomonadidae</taxon>
        <taxon>Tritrichomonas</taxon>
    </lineage>
</organism>
<dbReference type="Proteomes" id="UP000179807">
    <property type="component" value="Unassembled WGS sequence"/>
</dbReference>
<name>A0A1J4KDP0_9EUKA</name>
<keyword evidence="2" id="KW-1185">Reference proteome</keyword>
<protein>
    <submittedName>
        <fullName evidence="1">Uncharacterized protein</fullName>
    </submittedName>
</protein>
<dbReference type="RefSeq" id="XP_068362242.1">
    <property type="nucleotide sequence ID" value="XM_068492060.1"/>
</dbReference>
<comment type="caution">
    <text evidence="1">The sequence shown here is derived from an EMBL/GenBank/DDBJ whole genome shotgun (WGS) entry which is preliminary data.</text>
</comment>
<reference evidence="1" key="1">
    <citation type="submission" date="2016-10" db="EMBL/GenBank/DDBJ databases">
        <authorList>
            <person name="Benchimol M."/>
            <person name="Almeida L.G."/>
            <person name="Vasconcelos A.T."/>
            <person name="Perreira-Neves A."/>
            <person name="Rosa I.A."/>
            <person name="Tasca T."/>
            <person name="Bogo M.R."/>
            <person name="de Souza W."/>
        </authorList>
    </citation>
    <scope>NUCLEOTIDE SEQUENCE [LARGE SCALE GENOMIC DNA]</scope>
    <source>
        <strain evidence="1">K</strain>
    </source>
</reference>
<dbReference type="AlphaFoldDB" id="A0A1J4KDP0"/>
<dbReference type="GeneID" id="94826764"/>
<evidence type="ECO:0000313" key="2">
    <source>
        <dbReference type="Proteomes" id="UP000179807"/>
    </source>
</evidence>
<sequence length="772" mass="90511">MSSIDLTKLSIQEYKPFYADLFSPDFQYQQNQTASDFFNNIVKLIPNIHLMPETPTINDVHIVIEQAKNFIQQKNYHFAKMILKNIPHLYIYLNFSSDEVNQLAIELSHMNDSHPDKSYLMYALTILLILQTQPTFNFLLNHVMSIPKHSLKYIMKIFLNDSSYLEKNFALSTFIPSLQFQIPDLIRPDTHFLLPDPIQMLKFINDFNEKEIGYACHVMQLCNHYILSLSQNENPQMRDFLPFLYFVGSSTFSRSCFSRAVYITTQIPAVCDIIVKLLSKIIALDCPTFIEELFLYNVSESFSYIIPFVGNIFYQYLLGNFDELSDQMKMLSFAYCHDLKESANHLRAINNNCGNRVYLYWFYTFFTRFSYANDQTKIFIVRDHCNLIHEHLQRIYQLITSSEKFFDPSIDLLVSATITSVMDYLTYIVKSGQNRAKSFLDMLFDFVCHSLHYIISVPILETPTSIGCELLRSYQSIRKLLEKQPLIVKRCILLSSINSSQYPVLALALSEIQVPIKFLSNLSNLLILSDEPTCFYCLSTLITNYKPSNHFANFMINFLYNIVYINEPRDTNLQRRILSRYFILLCSVFLFTKDFNSFFLNCSQYDAFDNLFRQISKESLRQHESINLQESIIFTLWAIYLNKTDEQFTPFQIDQFFNEIDLYSTNAATALLQTTVNWCKIHKYNSLPFNIPWNNLLKSQAVNISWFAKRIKKYSKVPPEMKNISRPIPKGQSFSLPWKQNCTYSYLLNKLIWNVEFKAVKNDDELNKTGFI</sequence>
<evidence type="ECO:0000313" key="1">
    <source>
        <dbReference type="EMBL" id="OHT09106.1"/>
    </source>
</evidence>
<dbReference type="EMBL" id="MLAK01000649">
    <property type="protein sequence ID" value="OHT09106.1"/>
    <property type="molecule type" value="Genomic_DNA"/>
</dbReference>
<dbReference type="VEuPathDB" id="TrichDB:TRFO_04712"/>
<gene>
    <name evidence="1" type="ORF">TRFO_04712</name>
</gene>
<proteinExistence type="predicted"/>